<reference evidence="1" key="1">
    <citation type="submission" date="2001-11" db="EMBL/GenBank/DDBJ databases">
        <authorList>
            <person name="Strausberg R."/>
        </authorList>
    </citation>
    <scope>NUCLEOTIDE SEQUENCE</scope>
    <source>
        <tissue evidence="1">Colon</tissue>
    </source>
</reference>
<sequence length="30" mass="3383">PRPLSFYEGDDGQCPMVSWGYRASYPKTSS</sequence>
<dbReference type="AlphaFoldDB" id="Q96AP6"/>
<protein>
    <submittedName>
        <fullName evidence="1">Uncharacterized protein</fullName>
    </submittedName>
</protein>
<proteinExistence type="evidence at transcript level"/>
<organism evidence="1">
    <name type="scientific">Homo sapiens</name>
    <name type="common">Human</name>
    <dbReference type="NCBI Taxonomy" id="9606"/>
    <lineage>
        <taxon>Eukaryota</taxon>
        <taxon>Metazoa</taxon>
        <taxon>Chordata</taxon>
        <taxon>Craniata</taxon>
        <taxon>Vertebrata</taxon>
        <taxon>Euteleostomi</taxon>
        <taxon>Mammalia</taxon>
        <taxon>Eutheria</taxon>
        <taxon>Euarchontoglires</taxon>
        <taxon>Primates</taxon>
        <taxon>Haplorrhini</taxon>
        <taxon>Catarrhini</taxon>
        <taxon>Hominidae</taxon>
        <taxon>Homo</taxon>
    </lineage>
</organism>
<feature type="non-terminal residue" evidence="1">
    <location>
        <position position="1"/>
    </location>
</feature>
<dbReference type="EMBL" id="BC016872">
    <property type="protein sequence ID" value="AAH16872.1"/>
    <property type="molecule type" value="mRNA"/>
</dbReference>
<evidence type="ECO:0000313" key="1">
    <source>
        <dbReference type="EMBL" id="AAH16872.1"/>
    </source>
</evidence>
<name>Q96AP6_HUMAN</name>
<accession>Q96AP6</accession>